<evidence type="ECO:0000259" key="1">
    <source>
        <dbReference type="Pfam" id="PF13472"/>
    </source>
</evidence>
<gene>
    <name evidence="2" type="ORF">QWZ18_11690</name>
</gene>
<evidence type="ECO:0000313" key="2">
    <source>
        <dbReference type="EMBL" id="MDN3571282.1"/>
    </source>
</evidence>
<dbReference type="Proteomes" id="UP001244297">
    <property type="component" value="Unassembled WGS sequence"/>
</dbReference>
<protein>
    <submittedName>
        <fullName evidence="2">SGNH/GDSL hydrolase family protein</fullName>
        <ecNumber evidence="2">3.1.-.-</ecNumber>
    </submittedName>
</protein>
<accession>A0ABT8AN18</accession>
<dbReference type="SUPFAM" id="SSF52266">
    <property type="entry name" value="SGNH hydrolase"/>
    <property type="match status" value="1"/>
</dbReference>
<dbReference type="CDD" id="cd00229">
    <property type="entry name" value="SGNH_hydrolase"/>
    <property type="match status" value="1"/>
</dbReference>
<dbReference type="InterPro" id="IPR013830">
    <property type="entry name" value="SGNH_hydro"/>
</dbReference>
<evidence type="ECO:0000313" key="3">
    <source>
        <dbReference type="Proteomes" id="UP001244297"/>
    </source>
</evidence>
<comment type="caution">
    <text evidence="2">The sequence shown here is derived from an EMBL/GenBank/DDBJ whole genome shotgun (WGS) entry which is preliminary data.</text>
</comment>
<dbReference type="Gene3D" id="3.40.50.1110">
    <property type="entry name" value="SGNH hydrolase"/>
    <property type="match status" value="1"/>
</dbReference>
<sequence length="209" mass="22337">MGTLQIAGRPPSINIAAGGLTARGCVARLARLDPPARAAAVVLFLGTNDIKRRYHPEWTTTGHRFEADVRRILVTLQEWAEHVFVAAIPPLGPSATDRDPAAIATFSDRLARICAEGDYIFFDPFAAIRSPGGCLATSGLFADGIHLADYPALAADVAQFVGLVLDSKRRPNGRQPVGTPNVEELYYDLGNHTLPPAAVGPGMHAYATR</sequence>
<keyword evidence="2" id="KW-0378">Hydrolase</keyword>
<organism evidence="2 3">
    <name type="scientific">Methylobacterium longum</name>
    <dbReference type="NCBI Taxonomy" id="767694"/>
    <lineage>
        <taxon>Bacteria</taxon>
        <taxon>Pseudomonadati</taxon>
        <taxon>Pseudomonadota</taxon>
        <taxon>Alphaproteobacteria</taxon>
        <taxon>Hyphomicrobiales</taxon>
        <taxon>Methylobacteriaceae</taxon>
        <taxon>Methylobacterium</taxon>
    </lineage>
</organism>
<dbReference type="EC" id="3.1.-.-" evidence="2"/>
<name>A0ABT8AN18_9HYPH</name>
<reference evidence="3" key="1">
    <citation type="journal article" date="2019" name="Int. J. Syst. Evol. Microbiol.">
        <title>The Global Catalogue of Microorganisms (GCM) 10K type strain sequencing project: providing services to taxonomists for standard genome sequencing and annotation.</title>
        <authorList>
            <consortium name="The Broad Institute Genomics Platform"/>
            <consortium name="The Broad Institute Genome Sequencing Center for Infectious Disease"/>
            <person name="Wu L."/>
            <person name="Ma J."/>
        </authorList>
    </citation>
    <scope>NUCLEOTIDE SEQUENCE [LARGE SCALE GENOMIC DNA]</scope>
    <source>
        <strain evidence="3">CECT 7806</strain>
    </source>
</reference>
<dbReference type="InterPro" id="IPR036514">
    <property type="entry name" value="SGNH_hydro_sf"/>
</dbReference>
<keyword evidence="3" id="KW-1185">Reference proteome</keyword>
<proteinExistence type="predicted"/>
<dbReference type="EMBL" id="JAUFPT010000032">
    <property type="protein sequence ID" value="MDN3571282.1"/>
    <property type="molecule type" value="Genomic_DNA"/>
</dbReference>
<dbReference type="Pfam" id="PF13472">
    <property type="entry name" value="Lipase_GDSL_2"/>
    <property type="match status" value="1"/>
</dbReference>
<feature type="domain" description="SGNH hydrolase-type esterase" evidence="1">
    <location>
        <begin position="11"/>
        <end position="147"/>
    </location>
</feature>
<dbReference type="GO" id="GO:0016787">
    <property type="term" value="F:hydrolase activity"/>
    <property type="evidence" value="ECO:0007669"/>
    <property type="project" value="UniProtKB-KW"/>
</dbReference>